<dbReference type="PANTHER" id="PTHR43333:SF1">
    <property type="entry name" value="D-ISOMER SPECIFIC 2-HYDROXYACID DEHYDROGENASE NAD-BINDING DOMAIN-CONTAINING PROTEIN"/>
    <property type="match status" value="1"/>
</dbReference>
<dbReference type="Pfam" id="PF02826">
    <property type="entry name" value="2-Hacid_dh_C"/>
    <property type="match status" value="1"/>
</dbReference>
<protein>
    <submittedName>
        <fullName evidence="6">D-2-hydroxyacid dehydrogenase</fullName>
    </submittedName>
</protein>
<feature type="domain" description="D-isomer specific 2-hydroxyacid dehydrogenase NAD-binding" evidence="5">
    <location>
        <begin position="115"/>
        <end position="293"/>
    </location>
</feature>
<evidence type="ECO:0000313" key="7">
    <source>
        <dbReference type="Proteomes" id="UP000306196"/>
    </source>
</evidence>
<sequence>MNALKIFSDTLLAPQVLALLKEGVAPHEILLPDKPVTSVLAKADKDPSFGLADIAFGQPDLQSVYESEKLKWIQVSSAGFTRYDTAEFREFAKSRGLLVTNSSSVYAEACAQHVVAFMLAHARKLPMGLKSRVANGASEWNALRQQSAVLGPGQKVLILGYGSIAARVVELLKPFDMEVIAVRRQPRGDEEVKVVTLEAVGEELPLADHVINILPDNAESVNYFDASRFGRCKEGSVFYNIGRGTTVDQGALYAALKNGPLEAAWLDVTVPEPLPDEHPLWTLENCFITPHTAGGHRDEAGTLVRHFLGNFRRYLQGEPLKDRII</sequence>
<dbReference type="CDD" id="cd05300">
    <property type="entry name" value="2-Hacid_dh_1"/>
    <property type="match status" value="1"/>
</dbReference>
<comment type="similarity">
    <text evidence="3">Belongs to the D-isomer specific 2-hydroxyacid dehydrogenase family.</text>
</comment>
<keyword evidence="7" id="KW-1185">Reference proteome</keyword>
<dbReference type="AlphaFoldDB" id="A0A5R8KDC0"/>
<proteinExistence type="inferred from homology"/>
<dbReference type="RefSeq" id="WP_138086911.1">
    <property type="nucleotide sequence ID" value="NZ_VAUV01000009.1"/>
</dbReference>
<reference evidence="6 7" key="1">
    <citation type="submission" date="2019-05" db="EMBL/GenBank/DDBJ databases">
        <title>Verrucobacter flavum gen. nov., sp. nov. a new member of the family Verrucomicrobiaceae.</title>
        <authorList>
            <person name="Szuroczki S."/>
            <person name="Abbaszade G."/>
            <person name="Szabo A."/>
            <person name="Felfoldi T."/>
            <person name="Schumann P."/>
            <person name="Boka K."/>
            <person name="Keki Z."/>
            <person name="Toumi M."/>
            <person name="Toth E."/>
        </authorList>
    </citation>
    <scope>NUCLEOTIDE SEQUENCE [LARGE SCALE GENOMIC DNA]</scope>
    <source>
        <strain evidence="6 7">MG-N-17</strain>
    </source>
</reference>
<name>A0A5R8KDC0_9BACT</name>
<feature type="domain" description="D-isomer specific 2-hydroxyacid dehydrogenase catalytic" evidence="4">
    <location>
        <begin position="67"/>
        <end position="323"/>
    </location>
</feature>
<dbReference type="GO" id="GO:0051287">
    <property type="term" value="F:NAD binding"/>
    <property type="evidence" value="ECO:0007669"/>
    <property type="project" value="InterPro"/>
</dbReference>
<dbReference type="PANTHER" id="PTHR43333">
    <property type="entry name" value="2-HACID_DH_C DOMAIN-CONTAINING PROTEIN"/>
    <property type="match status" value="1"/>
</dbReference>
<organism evidence="6 7">
    <name type="scientific">Phragmitibacter flavus</name>
    <dbReference type="NCBI Taxonomy" id="2576071"/>
    <lineage>
        <taxon>Bacteria</taxon>
        <taxon>Pseudomonadati</taxon>
        <taxon>Verrucomicrobiota</taxon>
        <taxon>Verrucomicrobiia</taxon>
        <taxon>Verrucomicrobiales</taxon>
        <taxon>Verrucomicrobiaceae</taxon>
        <taxon>Phragmitibacter</taxon>
    </lineage>
</organism>
<dbReference type="InterPro" id="IPR006140">
    <property type="entry name" value="D-isomer_DH_NAD-bd"/>
</dbReference>
<evidence type="ECO:0000259" key="4">
    <source>
        <dbReference type="Pfam" id="PF00389"/>
    </source>
</evidence>
<accession>A0A5R8KDC0</accession>
<dbReference type="InterPro" id="IPR036291">
    <property type="entry name" value="NAD(P)-bd_dom_sf"/>
</dbReference>
<evidence type="ECO:0000259" key="5">
    <source>
        <dbReference type="Pfam" id="PF02826"/>
    </source>
</evidence>
<evidence type="ECO:0000313" key="6">
    <source>
        <dbReference type="EMBL" id="TLD70312.1"/>
    </source>
</evidence>
<evidence type="ECO:0000256" key="1">
    <source>
        <dbReference type="ARBA" id="ARBA00023002"/>
    </source>
</evidence>
<dbReference type="Pfam" id="PF00389">
    <property type="entry name" value="2-Hacid_dh"/>
    <property type="match status" value="1"/>
</dbReference>
<dbReference type="InterPro" id="IPR006139">
    <property type="entry name" value="D-isomer_2_OHA_DH_cat_dom"/>
</dbReference>
<dbReference type="EMBL" id="VAUV01000009">
    <property type="protein sequence ID" value="TLD70312.1"/>
    <property type="molecule type" value="Genomic_DNA"/>
</dbReference>
<dbReference type="OrthoDB" id="9805416at2"/>
<dbReference type="Gene3D" id="3.40.50.720">
    <property type="entry name" value="NAD(P)-binding Rossmann-like Domain"/>
    <property type="match status" value="2"/>
</dbReference>
<dbReference type="Proteomes" id="UP000306196">
    <property type="component" value="Unassembled WGS sequence"/>
</dbReference>
<keyword evidence="2" id="KW-0520">NAD</keyword>
<evidence type="ECO:0000256" key="3">
    <source>
        <dbReference type="RuleBase" id="RU003719"/>
    </source>
</evidence>
<keyword evidence="1 3" id="KW-0560">Oxidoreductase</keyword>
<gene>
    <name evidence="6" type="ORF">FEM03_14105</name>
</gene>
<evidence type="ECO:0000256" key="2">
    <source>
        <dbReference type="ARBA" id="ARBA00023027"/>
    </source>
</evidence>
<dbReference type="SUPFAM" id="SSF51735">
    <property type="entry name" value="NAD(P)-binding Rossmann-fold domains"/>
    <property type="match status" value="1"/>
</dbReference>
<comment type="caution">
    <text evidence="6">The sequence shown here is derived from an EMBL/GenBank/DDBJ whole genome shotgun (WGS) entry which is preliminary data.</text>
</comment>
<dbReference type="GO" id="GO:0016616">
    <property type="term" value="F:oxidoreductase activity, acting on the CH-OH group of donors, NAD or NADP as acceptor"/>
    <property type="evidence" value="ECO:0007669"/>
    <property type="project" value="InterPro"/>
</dbReference>